<dbReference type="AlphaFoldDB" id="A0A1S4BLN5"/>
<proteinExistence type="inferred from homology"/>
<evidence type="ECO:0000256" key="2">
    <source>
        <dbReference type="ARBA" id="ARBA00022679"/>
    </source>
</evidence>
<organism evidence="4 5">
    <name type="scientific">Nicotiana tabacum</name>
    <name type="common">Common tobacco</name>
    <dbReference type="NCBI Taxonomy" id="4097"/>
    <lineage>
        <taxon>Eukaryota</taxon>
        <taxon>Viridiplantae</taxon>
        <taxon>Streptophyta</taxon>
        <taxon>Embryophyta</taxon>
        <taxon>Tracheophyta</taxon>
        <taxon>Spermatophyta</taxon>
        <taxon>Magnoliopsida</taxon>
        <taxon>eudicotyledons</taxon>
        <taxon>Gunneridae</taxon>
        <taxon>Pentapetalae</taxon>
        <taxon>asterids</taxon>
        <taxon>lamiids</taxon>
        <taxon>Solanales</taxon>
        <taxon>Solanaceae</taxon>
        <taxon>Nicotianoideae</taxon>
        <taxon>Nicotianeae</taxon>
        <taxon>Nicotiana</taxon>
    </lineage>
</organism>
<dbReference type="InterPro" id="IPR023213">
    <property type="entry name" value="CAT-like_dom_sf"/>
</dbReference>
<dbReference type="SMR" id="A0A1S4BLN5"/>
<name>A0A1S4BLN5_TOBAC</name>
<dbReference type="OMA" id="CSAYYFL"/>
<comment type="similarity">
    <text evidence="1">Belongs to the plant acyltransferase family.</text>
</comment>
<accession>A0A1S4BLN5</accession>
<dbReference type="Proteomes" id="UP000790787">
    <property type="component" value="Chromosome 8"/>
</dbReference>
<evidence type="ECO:0000256" key="3">
    <source>
        <dbReference type="ARBA" id="ARBA00023315"/>
    </source>
</evidence>
<dbReference type="Gene3D" id="3.30.559.10">
    <property type="entry name" value="Chloramphenicol acetyltransferase-like domain"/>
    <property type="match status" value="2"/>
</dbReference>
<reference evidence="5" key="2">
    <citation type="submission" date="2025-08" db="UniProtKB">
        <authorList>
            <consortium name="RefSeq"/>
        </authorList>
    </citation>
    <scope>IDENTIFICATION</scope>
    <source>
        <tissue evidence="5">Leaf</tissue>
    </source>
</reference>
<reference evidence="4" key="1">
    <citation type="journal article" date="2014" name="Nat. Commun.">
        <title>The tobacco genome sequence and its comparison with those of tomato and potato.</title>
        <authorList>
            <person name="Sierro N."/>
            <person name="Battey J.N."/>
            <person name="Ouadi S."/>
            <person name="Bakaher N."/>
            <person name="Bovet L."/>
            <person name="Willig A."/>
            <person name="Goepfert S."/>
            <person name="Peitsch M.C."/>
            <person name="Ivanov N.V."/>
        </authorList>
    </citation>
    <scope>NUCLEOTIDE SEQUENCE [LARGE SCALE GENOMIC DNA]</scope>
</reference>
<dbReference type="PaxDb" id="4097-A0A1S4BLN5"/>
<dbReference type="Pfam" id="PF02458">
    <property type="entry name" value="Transferase"/>
    <property type="match status" value="2"/>
</dbReference>
<dbReference type="OrthoDB" id="1297855at2759"/>
<evidence type="ECO:0000256" key="1">
    <source>
        <dbReference type="ARBA" id="ARBA00009861"/>
    </source>
</evidence>
<gene>
    <name evidence="5" type="primary">LOC107809603</name>
</gene>
<dbReference type="KEGG" id="nta:107809603"/>
<dbReference type="PANTHER" id="PTHR31623">
    <property type="entry name" value="F21J9.9"/>
    <property type="match status" value="1"/>
</dbReference>
<dbReference type="PANTHER" id="PTHR31623:SF81">
    <property type="entry name" value="ACYLSUGAR ACYLTRANSFERASE 3-LIKE"/>
    <property type="match status" value="1"/>
</dbReference>
<protein>
    <submittedName>
        <fullName evidence="5">Acylsugar acyltransferase 3-like</fullName>
    </submittedName>
    <submittedName>
        <fullName evidence="5">Acyltransferase Pun1-like</fullName>
    </submittedName>
</protein>
<keyword evidence="3" id="KW-0012">Acyltransferase</keyword>
<dbReference type="STRING" id="4097.A0A1S4BLN5"/>
<keyword evidence="4" id="KW-1185">Reference proteome</keyword>
<sequence length="405" mass="45899">MVSVSKMLSTISKKIIKPSSPTPSTQRCHKLSLLDQRPYNYMPLVFFYPKHQVATIPNGPKQLPNLLANSVSKTLTCYYPWAGSLKDNATIDCDDSGVEFFEVQISSQMDKVIHHPNSNIKELTFRQVGDACSAYYFLRDWAALTRNPNAKISPYFAEDSLFPSPFDGPLVASVIESKNKDCIQKRFVFSDSKLSALKAYIADESGLQNPTRSEVVNALLYKCAAFAVSGSSGSFQRSQLIQYSNLRERISPPLPPSTIGNILTVFSTPIYNNERDLRLPKLVRDIRKYKNNLSSKNNLEENEWVVEMLDAYRTGKELFNQRNCDVYLCSSTLMYEYEKLDFGWGRPAKGSLGNVGQFSKNFILMNTPDRGVEAFVNLNEQEMCLFDKDKDLLEFPTPIDRDNLN</sequence>
<dbReference type="RefSeq" id="XP_016489747.1">
    <property type="nucleotide sequence ID" value="XM_016634261.1"/>
</dbReference>
<evidence type="ECO:0000313" key="5">
    <source>
        <dbReference type="RefSeq" id="XP_016489747.1"/>
    </source>
</evidence>
<dbReference type="GeneID" id="107809603"/>
<dbReference type="GO" id="GO:0016746">
    <property type="term" value="F:acyltransferase activity"/>
    <property type="evidence" value="ECO:0007669"/>
    <property type="project" value="UniProtKB-KW"/>
</dbReference>
<keyword evidence="2" id="KW-0808">Transferase</keyword>
<evidence type="ECO:0000313" key="4">
    <source>
        <dbReference type="Proteomes" id="UP000790787"/>
    </source>
</evidence>